<evidence type="ECO:0000256" key="12">
    <source>
        <dbReference type="ARBA" id="ARBA00023157"/>
    </source>
</evidence>
<proteinExistence type="predicted"/>
<dbReference type="AlphaFoldDB" id="A0A9D9HMD4"/>
<dbReference type="PANTHER" id="PTHR46025:SF3">
    <property type="entry name" value="XYLOSYLTRANSFERASE OXT"/>
    <property type="match status" value="1"/>
</dbReference>
<evidence type="ECO:0000256" key="3">
    <source>
        <dbReference type="ARBA" id="ARBA00022676"/>
    </source>
</evidence>
<evidence type="ECO:0000256" key="5">
    <source>
        <dbReference type="ARBA" id="ARBA00022692"/>
    </source>
</evidence>
<keyword evidence="6" id="KW-0479">Metal-binding</keyword>
<keyword evidence="7" id="KW-0256">Endoplasmic reticulum</keyword>
<keyword evidence="11" id="KW-0472">Membrane</keyword>
<dbReference type="InterPro" id="IPR003406">
    <property type="entry name" value="Glyco_trans_14"/>
</dbReference>
<dbReference type="GO" id="GO:0016020">
    <property type="term" value="C:membrane"/>
    <property type="evidence" value="ECO:0007669"/>
    <property type="project" value="InterPro"/>
</dbReference>
<accession>A0A9D9HMD4</accession>
<evidence type="ECO:0000313" key="16">
    <source>
        <dbReference type="Proteomes" id="UP000823617"/>
    </source>
</evidence>
<keyword evidence="9" id="KW-1133">Transmembrane helix</keyword>
<protein>
    <recommendedName>
        <fullName evidence="14">Peptide O-xylosyltransferase</fullName>
    </recommendedName>
</protein>
<dbReference type="GO" id="GO:0030158">
    <property type="term" value="F:protein xylosyltransferase activity"/>
    <property type="evidence" value="ECO:0007669"/>
    <property type="project" value="InterPro"/>
</dbReference>
<evidence type="ECO:0000256" key="2">
    <source>
        <dbReference type="ARBA" id="ARBA00004648"/>
    </source>
</evidence>
<dbReference type="Pfam" id="PF02485">
    <property type="entry name" value="Branch"/>
    <property type="match status" value="1"/>
</dbReference>
<evidence type="ECO:0000313" key="15">
    <source>
        <dbReference type="EMBL" id="MBO8456507.1"/>
    </source>
</evidence>
<evidence type="ECO:0000256" key="11">
    <source>
        <dbReference type="ARBA" id="ARBA00023136"/>
    </source>
</evidence>
<keyword evidence="12" id="KW-1015">Disulfide bond</keyword>
<evidence type="ECO:0000256" key="14">
    <source>
        <dbReference type="ARBA" id="ARBA00042865"/>
    </source>
</evidence>
<name>A0A9D9HMD4_9BACT</name>
<evidence type="ECO:0000256" key="7">
    <source>
        <dbReference type="ARBA" id="ARBA00022824"/>
    </source>
</evidence>
<evidence type="ECO:0000256" key="9">
    <source>
        <dbReference type="ARBA" id="ARBA00022989"/>
    </source>
</evidence>
<keyword evidence="4" id="KW-0808">Transferase</keyword>
<evidence type="ECO:0000256" key="4">
    <source>
        <dbReference type="ARBA" id="ARBA00022679"/>
    </source>
</evidence>
<evidence type="ECO:0000256" key="10">
    <source>
        <dbReference type="ARBA" id="ARBA00023034"/>
    </source>
</evidence>
<reference evidence="15" key="1">
    <citation type="submission" date="2020-10" db="EMBL/GenBank/DDBJ databases">
        <authorList>
            <person name="Gilroy R."/>
        </authorList>
    </citation>
    <scope>NUCLEOTIDE SEQUENCE</scope>
    <source>
        <strain evidence="15">B1-3475</strain>
    </source>
</reference>
<comment type="caution">
    <text evidence="15">The sequence shown here is derived from an EMBL/GenBank/DDBJ whole genome shotgun (WGS) entry which is preliminary data.</text>
</comment>
<evidence type="ECO:0000256" key="6">
    <source>
        <dbReference type="ARBA" id="ARBA00022723"/>
    </source>
</evidence>
<keyword evidence="13" id="KW-0325">Glycoprotein</keyword>
<dbReference type="EMBL" id="JADIMK010000098">
    <property type="protein sequence ID" value="MBO8456507.1"/>
    <property type="molecule type" value="Genomic_DNA"/>
</dbReference>
<organism evidence="15 16">
    <name type="scientific">Candidatus Cryptobacteroides intestinigallinarum</name>
    <dbReference type="NCBI Taxonomy" id="2840767"/>
    <lineage>
        <taxon>Bacteria</taxon>
        <taxon>Pseudomonadati</taxon>
        <taxon>Bacteroidota</taxon>
        <taxon>Bacteroidia</taxon>
        <taxon>Bacteroidales</taxon>
        <taxon>Candidatus Cryptobacteroides</taxon>
    </lineage>
</organism>
<reference evidence="15" key="2">
    <citation type="journal article" date="2021" name="PeerJ">
        <title>Extensive microbial diversity within the chicken gut microbiome revealed by metagenomics and culture.</title>
        <authorList>
            <person name="Gilroy R."/>
            <person name="Ravi A."/>
            <person name="Getino M."/>
            <person name="Pursley I."/>
            <person name="Horton D.L."/>
            <person name="Alikhan N.F."/>
            <person name="Baker D."/>
            <person name="Gharbi K."/>
            <person name="Hall N."/>
            <person name="Watson M."/>
            <person name="Adriaenssens E.M."/>
            <person name="Foster-Nyarko E."/>
            <person name="Jarju S."/>
            <person name="Secka A."/>
            <person name="Antonio M."/>
            <person name="Oren A."/>
            <person name="Chaudhuri R.R."/>
            <person name="La Ragione R."/>
            <person name="Hildebrand F."/>
            <person name="Pallen M.J."/>
        </authorList>
    </citation>
    <scope>NUCLEOTIDE SEQUENCE</scope>
    <source>
        <strain evidence="15">B1-3475</strain>
    </source>
</reference>
<evidence type="ECO:0000256" key="1">
    <source>
        <dbReference type="ARBA" id="ARBA00004323"/>
    </source>
</evidence>
<keyword evidence="5" id="KW-0812">Transmembrane</keyword>
<evidence type="ECO:0000256" key="13">
    <source>
        <dbReference type="ARBA" id="ARBA00023180"/>
    </source>
</evidence>
<dbReference type="PANTHER" id="PTHR46025">
    <property type="entry name" value="XYLOSYLTRANSFERASE OXT"/>
    <property type="match status" value="1"/>
</dbReference>
<dbReference type="GO" id="GO:0050650">
    <property type="term" value="P:chondroitin sulfate proteoglycan biosynthetic process"/>
    <property type="evidence" value="ECO:0007669"/>
    <property type="project" value="TreeGrafter"/>
</dbReference>
<gene>
    <name evidence="15" type="ORF">IAC08_08950</name>
</gene>
<dbReference type="GO" id="GO:0015012">
    <property type="term" value="P:heparan sulfate proteoglycan biosynthetic process"/>
    <property type="evidence" value="ECO:0007669"/>
    <property type="project" value="TreeGrafter"/>
</dbReference>
<comment type="subcellular location">
    <subcellularLocation>
        <location evidence="2">Endoplasmic reticulum membrane</location>
        <topology evidence="2">Single-pass type II membrane protein</topology>
    </subcellularLocation>
    <subcellularLocation>
        <location evidence="1">Golgi apparatus membrane</location>
        <topology evidence="1">Single-pass type II membrane protein</topology>
    </subcellularLocation>
</comment>
<keyword evidence="10" id="KW-0333">Golgi apparatus</keyword>
<dbReference type="GO" id="GO:0046872">
    <property type="term" value="F:metal ion binding"/>
    <property type="evidence" value="ECO:0007669"/>
    <property type="project" value="UniProtKB-KW"/>
</dbReference>
<keyword evidence="8" id="KW-0735">Signal-anchor</keyword>
<keyword evidence="3" id="KW-0328">Glycosyltransferase</keyword>
<dbReference type="Proteomes" id="UP000823617">
    <property type="component" value="Unassembled WGS sequence"/>
</dbReference>
<sequence length="300" mass="34909">MGRHAYLILAHSNFGQLKKLVGLLDDPRNDIFIHVDGKASFDRHCLDGICRNSRLVLTDRRYRVHWGGVSIMRAELLLLNTALKAGEYSYFHLLSGMDLPIKDQDAIHAFFDSHAGKEFIDLWDLTPDMKARMIYWTPFPEGERNFMLHAVNKTFRNIQKTTGHTINNGVDFRYGSQWFSITEACAKYITGNAAWLEKVFGHTIICDEFFLVTAVWNSPFREAIFNTSTSRTEFGNMRLIDWSRGESIRHPWTFRASDWDQLMASPCLWARKFDERTDSRIIDMICSRFRHTDSPQQNQN</sequence>
<dbReference type="InterPro" id="IPR043538">
    <property type="entry name" value="XYLT"/>
</dbReference>
<evidence type="ECO:0000256" key="8">
    <source>
        <dbReference type="ARBA" id="ARBA00022968"/>
    </source>
</evidence>